<dbReference type="PANTHER" id="PTHR32182:SF22">
    <property type="entry name" value="ATP-DEPENDENT ENDONUCLEASE, OLD FAMILY-RELATED"/>
    <property type="match status" value="1"/>
</dbReference>
<dbReference type="InterPro" id="IPR027417">
    <property type="entry name" value="P-loop_NTPase"/>
</dbReference>
<dbReference type="InterPro" id="IPR014555">
    <property type="entry name" value="RecF-like"/>
</dbReference>
<organism evidence="2 3">
    <name type="scientific">Flavihumibacter fluminis</name>
    <dbReference type="NCBI Taxonomy" id="2909236"/>
    <lineage>
        <taxon>Bacteria</taxon>
        <taxon>Pseudomonadati</taxon>
        <taxon>Bacteroidota</taxon>
        <taxon>Chitinophagia</taxon>
        <taxon>Chitinophagales</taxon>
        <taxon>Chitinophagaceae</taxon>
        <taxon>Flavihumibacter</taxon>
    </lineage>
</organism>
<dbReference type="Pfam" id="PF13304">
    <property type="entry name" value="AAA_21"/>
    <property type="match status" value="1"/>
</dbReference>
<dbReference type="Proteomes" id="UP001200145">
    <property type="component" value="Unassembled WGS sequence"/>
</dbReference>
<proteinExistence type="predicted"/>
<evidence type="ECO:0000313" key="2">
    <source>
        <dbReference type="EMBL" id="MCF1716771.1"/>
    </source>
</evidence>
<evidence type="ECO:0000313" key="3">
    <source>
        <dbReference type="Proteomes" id="UP001200145"/>
    </source>
</evidence>
<dbReference type="SUPFAM" id="SSF52540">
    <property type="entry name" value="P-loop containing nucleoside triphosphate hydrolases"/>
    <property type="match status" value="1"/>
</dbReference>
<reference evidence="2 3" key="1">
    <citation type="submission" date="2022-01" db="EMBL/GenBank/DDBJ databases">
        <title>Flavihumibacter sp. nov., isolated from sediment of a river.</title>
        <authorList>
            <person name="Liu H."/>
        </authorList>
    </citation>
    <scope>NUCLEOTIDE SEQUENCE [LARGE SCALE GENOMIC DNA]</scope>
    <source>
        <strain evidence="2 3">RY-1</strain>
    </source>
</reference>
<keyword evidence="3" id="KW-1185">Reference proteome</keyword>
<dbReference type="PANTHER" id="PTHR32182">
    <property type="entry name" value="DNA REPLICATION AND REPAIR PROTEIN RECF"/>
    <property type="match status" value="1"/>
</dbReference>
<comment type="caution">
    <text evidence="2">The sequence shown here is derived from an EMBL/GenBank/DDBJ whole genome shotgun (WGS) entry which is preliminary data.</text>
</comment>
<sequence>MGIESIHIRNFKSIKDSGIVALKALNVLIGANGAGKSNFISFFKFLNKLYIQDLQTYIIQNGRADSFLFFGRKYSSFLSGTVTFDNEYKNEYSFTLLPDQSGSLIFQSEWSNTTQGKLQITNTTRLESELKNHTWYRSNFLRNNLNTLKIFHFHDTGFNSRLKQPSNLRDYAYLQEDGGNIAAFLYMLQETNSQSFKMIERVVQSIAPFFDGFFLSPDEINPDQIFLRWKEKGFDQIFTAHNLSDGTLRMICLSTLLLQPEPPSTIIIDEPELGLHPFAISKLAAMLQSVSESCQVIISTQSVSLVNEFSPDDILVVQRENNHETVFKRLSAETLSFWLNDYSLGELWEKNILGGRPK</sequence>
<dbReference type="RefSeq" id="WP_234868224.1">
    <property type="nucleotide sequence ID" value="NZ_JAKEVY010000006.1"/>
</dbReference>
<protein>
    <submittedName>
        <fullName evidence="2">AAA family ATPase</fullName>
    </submittedName>
</protein>
<dbReference type="Gene3D" id="3.40.50.300">
    <property type="entry name" value="P-loop containing nucleotide triphosphate hydrolases"/>
    <property type="match status" value="1"/>
</dbReference>
<gene>
    <name evidence="2" type="ORF">L0U88_19170</name>
</gene>
<feature type="domain" description="ATPase AAA-type core" evidence="1">
    <location>
        <begin position="25"/>
        <end position="307"/>
    </location>
</feature>
<evidence type="ECO:0000259" key="1">
    <source>
        <dbReference type="Pfam" id="PF13304"/>
    </source>
</evidence>
<dbReference type="InterPro" id="IPR003959">
    <property type="entry name" value="ATPase_AAA_core"/>
</dbReference>
<dbReference type="EMBL" id="JAKEVY010000006">
    <property type="protein sequence ID" value="MCF1716771.1"/>
    <property type="molecule type" value="Genomic_DNA"/>
</dbReference>
<dbReference type="PIRSF" id="PIRSF029347">
    <property type="entry name" value="RecF"/>
    <property type="match status" value="1"/>
</dbReference>
<accession>A0ABS9BQ80</accession>
<name>A0ABS9BQ80_9BACT</name>